<gene>
    <name evidence="14" type="primary">argS</name>
    <name evidence="14" type="ORF">IAD28_04450</name>
</gene>
<comment type="catalytic activity">
    <reaction evidence="9">
        <text>tRNA(Arg) + L-arginine + ATP = L-arginyl-tRNA(Arg) + AMP + diphosphate</text>
        <dbReference type="Rhea" id="RHEA:20301"/>
        <dbReference type="Rhea" id="RHEA-COMP:9658"/>
        <dbReference type="Rhea" id="RHEA-COMP:9673"/>
        <dbReference type="ChEBI" id="CHEBI:30616"/>
        <dbReference type="ChEBI" id="CHEBI:32682"/>
        <dbReference type="ChEBI" id="CHEBI:33019"/>
        <dbReference type="ChEBI" id="CHEBI:78442"/>
        <dbReference type="ChEBI" id="CHEBI:78513"/>
        <dbReference type="ChEBI" id="CHEBI:456215"/>
        <dbReference type="EC" id="6.1.1.19"/>
    </reaction>
</comment>
<dbReference type="SUPFAM" id="SSF55190">
    <property type="entry name" value="Arginyl-tRNA synthetase (ArgRS), N-terminal 'additional' domain"/>
    <property type="match status" value="1"/>
</dbReference>
<evidence type="ECO:0000313" key="14">
    <source>
        <dbReference type="EMBL" id="HIV10923.1"/>
    </source>
</evidence>
<dbReference type="SUPFAM" id="SSF47323">
    <property type="entry name" value="Anticodon-binding domain of a subclass of class I aminoacyl-tRNA synthetases"/>
    <property type="match status" value="1"/>
</dbReference>
<evidence type="ECO:0000256" key="2">
    <source>
        <dbReference type="ARBA" id="ARBA00012837"/>
    </source>
</evidence>
<evidence type="ECO:0000256" key="1">
    <source>
        <dbReference type="ARBA" id="ARBA00005594"/>
    </source>
</evidence>
<dbReference type="SMART" id="SM00836">
    <property type="entry name" value="DALR_1"/>
    <property type="match status" value="1"/>
</dbReference>
<evidence type="ECO:0000256" key="5">
    <source>
        <dbReference type="ARBA" id="ARBA00022741"/>
    </source>
</evidence>
<evidence type="ECO:0000256" key="3">
    <source>
        <dbReference type="ARBA" id="ARBA00022490"/>
    </source>
</evidence>
<dbReference type="PANTHER" id="PTHR11956:SF5">
    <property type="entry name" value="ARGININE--TRNA LIGASE, CYTOPLASMIC"/>
    <property type="match status" value="1"/>
</dbReference>
<reference evidence="14" key="1">
    <citation type="submission" date="2020-10" db="EMBL/GenBank/DDBJ databases">
        <authorList>
            <person name="Gilroy R."/>
        </authorList>
    </citation>
    <scope>NUCLEOTIDE SEQUENCE</scope>
    <source>
        <strain evidence="14">1370</strain>
    </source>
</reference>
<dbReference type="GO" id="GO:0006420">
    <property type="term" value="P:arginyl-tRNA aminoacylation"/>
    <property type="evidence" value="ECO:0007669"/>
    <property type="project" value="UniProtKB-UniRule"/>
</dbReference>
<evidence type="ECO:0000256" key="4">
    <source>
        <dbReference type="ARBA" id="ARBA00022598"/>
    </source>
</evidence>
<dbReference type="Gene3D" id="1.10.730.10">
    <property type="entry name" value="Isoleucyl-tRNA Synthetase, Domain 1"/>
    <property type="match status" value="1"/>
</dbReference>
<dbReference type="GO" id="GO:0005524">
    <property type="term" value="F:ATP binding"/>
    <property type="evidence" value="ECO:0007669"/>
    <property type="project" value="UniProtKB-KW"/>
</dbReference>
<dbReference type="PROSITE" id="PS00178">
    <property type="entry name" value="AA_TRNA_LIGASE_I"/>
    <property type="match status" value="1"/>
</dbReference>
<dbReference type="InterPro" id="IPR001412">
    <property type="entry name" value="aa-tRNA-synth_I_CS"/>
</dbReference>
<dbReference type="PANTHER" id="PTHR11956">
    <property type="entry name" value="ARGINYL-TRNA SYNTHETASE"/>
    <property type="match status" value="1"/>
</dbReference>
<organism evidence="14 15">
    <name type="scientific">Candidatus Faeciplasma avium</name>
    <dbReference type="NCBI Taxonomy" id="2840798"/>
    <lineage>
        <taxon>Bacteria</taxon>
        <taxon>Bacillati</taxon>
        <taxon>Bacillota</taxon>
        <taxon>Clostridia</taxon>
        <taxon>Eubacteriales</taxon>
        <taxon>Oscillospiraceae</taxon>
        <taxon>Oscillospiraceae incertae sedis</taxon>
        <taxon>Candidatus Faeciplasma</taxon>
    </lineage>
</organism>
<keyword evidence="6 11" id="KW-0067">ATP-binding</keyword>
<feature type="domain" description="DALR anticodon binding" evidence="12">
    <location>
        <begin position="472"/>
        <end position="588"/>
    </location>
</feature>
<dbReference type="InterPro" id="IPR014729">
    <property type="entry name" value="Rossmann-like_a/b/a_fold"/>
</dbReference>
<proteinExistence type="inferred from homology"/>
<keyword evidence="3" id="KW-0963">Cytoplasm</keyword>
<name>A0A9D1NRF2_9FIRM</name>
<evidence type="ECO:0000256" key="10">
    <source>
        <dbReference type="NCBIfam" id="TIGR00456"/>
    </source>
</evidence>
<dbReference type="Gene3D" id="3.40.50.620">
    <property type="entry name" value="HUPs"/>
    <property type="match status" value="1"/>
</dbReference>
<comment type="similarity">
    <text evidence="1 11">Belongs to the class-I aminoacyl-tRNA synthetase family.</text>
</comment>
<dbReference type="SUPFAM" id="SSF52374">
    <property type="entry name" value="Nucleotidylyl transferase"/>
    <property type="match status" value="1"/>
</dbReference>
<sequence>MGKLEKLTDILSRAVSEAFAGCGYDYSLGTVVVSDRLDLCQFQCNGSFAAAKLYKKPPLAVAGEVAARLESDARIKSIEAVRPGFINITLTDEYLLEYLSAVNSDPSLGVPQDDSNKSIVMDYGGPNVAKSLHIGHLRSAIIGEAIKRIARAMGITVYSDVHLGNWGTPMGLVIAEYSERHPEWACFREDFDPERDELPVLDPEELNEIYPYASAKSKQDEAFKEKAHRITFELQSRRPGYYALWKQLVSASVSDVKKIFGALNVDFDLWYGESDSDGYIPELVSILDSKGLLHESEGALVVDVKREDDKITVPPVIIKKSDSSSTYATTDLATIIQRERDYHPGKILYVVDKRQSLHFEQVFRCARMAELVPEDTQLSFLGFGTMNGSDGKPFKTRDGGTMKLSELIRTATDEALEKLRDSQYLSSDIEEIARKIGIAAIKFGDLSNQPSKDYIFDLGKFLSFDGKTGTYLLYTVTRINSILSRAGIDSLSDLTPSGIYSDAEREIVLDIILSGEAYQKALSDLAPSVLCDCAYNLASAFSRFYHDNRILSEEDGEKRTSWLALCLITRRVLVKLLETLGIEPVEHM</sequence>
<dbReference type="Pfam" id="PF03485">
    <property type="entry name" value="Arg_tRNA_synt_N"/>
    <property type="match status" value="1"/>
</dbReference>
<keyword evidence="7 11" id="KW-0648">Protein biosynthesis</keyword>
<evidence type="ECO:0000259" key="13">
    <source>
        <dbReference type="SMART" id="SM01016"/>
    </source>
</evidence>
<dbReference type="SMART" id="SM01016">
    <property type="entry name" value="Arg_tRNA_synt_N"/>
    <property type="match status" value="1"/>
</dbReference>
<dbReference type="EC" id="6.1.1.19" evidence="2 10"/>
<dbReference type="InterPro" id="IPR035684">
    <property type="entry name" value="ArgRS_core"/>
</dbReference>
<evidence type="ECO:0000256" key="11">
    <source>
        <dbReference type="RuleBase" id="RU363038"/>
    </source>
</evidence>
<comment type="caution">
    <text evidence="14">The sequence shown here is derived from an EMBL/GenBank/DDBJ whole genome shotgun (WGS) entry which is preliminary data.</text>
</comment>
<evidence type="ECO:0000256" key="8">
    <source>
        <dbReference type="ARBA" id="ARBA00023146"/>
    </source>
</evidence>
<evidence type="ECO:0000256" key="7">
    <source>
        <dbReference type="ARBA" id="ARBA00022917"/>
    </source>
</evidence>
<dbReference type="Pfam" id="PF00750">
    <property type="entry name" value="tRNA-synt_1d"/>
    <property type="match status" value="1"/>
</dbReference>
<evidence type="ECO:0000313" key="15">
    <source>
        <dbReference type="Proteomes" id="UP000823960"/>
    </source>
</evidence>
<dbReference type="Gene3D" id="3.30.1360.70">
    <property type="entry name" value="Arginyl tRNA synthetase N-terminal domain"/>
    <property type="match status" value="1"/>
</dbReference>
<reference evidence="14" key="2">
    <citation type="journal article" date="2021" name="PeerJ">
        <title>Extensive microbial diversity within the chicken gut microbiome revealed by metagenomics and culture.</title>
        <authorList>
            <person name="Gilroy R."/>
            <person name="Ravi A."/>
            <person name="Getino M."/>
            <person name="Pursley I."/>
            <person name="Horton D.L."/>
            <person name="Alikhan N.F."/>
            <person name="Baker D."/>
            <person name="Gharbi K."/>
            <person name="Hall N."/>
            <person name="Watson M."/>
            <person name="Adriaenssens E.M."/>
            <person name="Foster-Nyarko E."/>
            <person name="Jarju S."/>
            <person name="Secka A."/>
            <person name="Antonio M."/>
            <person name="Oren A."/>
            <person name="Chaudhuri R.R."/>
            <person name="La Ragione R."/>
            <person name="Hildebrand F."/>
            <person name="Pallen M.J."/>
        </authorList>
    </citation>
    <scope>NUCLEOTIDE SEQUENCE</scope>
    <source>
        <strain evidence="14">1370</strain>
    </source>
</reference>
<keyword evidence="5 11" id="KW-0547">Nucleotide-binding</keyword>
<dbReference type="AlphaFoldDB" id="A0A9D1NRF2"/>
<evidence type="ECO:0000256" key="6">
    <source>
        <dbReference type="ARBA" id="ARBA00022840"/>
    </source>
</evidence>
<dbReference type="Pfam" id="PF05746">
    <property type="entry name" value="DALR_1"/>
    <property type="match status" value="1"/>
</dbReference>
<dbReference type="GO" id="GO:0005737">
    <property type="term" value="C:cytoplasm"/>
    <property type="evidence" value="ECO:0007669"/>
    <property type="project" value="UniProtKB-UniRule"/>
</dbReference>
<keyword evidence="8 11" id="KW-0030">Aminoacyl-tRNA synthetase</keyword>
<dbReference type="NCBIfam" id="TIGR00456">
    <property type="entry name" value="argS"/>
    <property type="match status" value="1"/>
</dbReference>
<keyword evidence="4 11" id="KW-0436">Ligase</keyword>
<dbReference type="InterPro" id="IPR001278">
    <property type="entry name" value="Arg-tRNA-ligase"/>
</dbReference>
<dbReference type="GO" id="GO:0004814">
    <property type="term" value="F:arginine-tRNA ligase activity"/>
    <property type="evidence" value="ECO:0007669"/>
    <property type="project" value="UniProtKB-UniRule"/>
</dbReference>
<accession>A0A9D1NRF2</accession>
<dbReference type="InterPro" id="IPR009080">
    <property type="entry name" value="tRNAsynth_Ia_anticodon-bd"/>
</dbReference>
<evidence type="ECO:0000256" key="9">
    <source>
        <dbReference type="ARBA" id="ARBA00049339"/>
    </source>
</evidence>
<dbReference type="Proteomes" id="UP000823960">
    <property type="component" value="Unassembled WGS sequence"/>
</dbReference>
<dbReference type="InterPro" id="IPR008909">
    <property type="entry name" value="DALR_anticod-bd"/>
</dbReference>
<protein>
    <recommendedName>
        <fullName evidence="2 10">Arginine--tRNA ligase</fullName>
        <ecNumber evidence="2 10">6.1.1.19</ecNumber>
    </recommendedName>
</protein>
<dbReference type="InterPro" id="IPR036695">
    <property type="entry name" value="Arg-tRNA-synth_N_sf"/>
</dbReference>
<dbReference type="InterPro" id="IPR005148">
    <property type="entry name" value="Arg-tRNA-synth_N"/>
</dbReference>
<feature type="domain" description="Arginyl tRNA synthetase N-terminal" evidence="13">
    <location>
        <begin position="5"/>
        <end position="90"/>
    </location>
</feature>
<evidence type="ECO:0000259" key="12">
    <source>
        <dbReference type="SMART" id="SM00836"/>
    </source>
</evidence>
<dbReference type="PRINTS" id="PR01038">
    <property type="entry name" value="TRNASYNTHARG"/>
</dbReference>
<dbReference type="EMBL" id="DVOL01000060">
    <property type="protein sequence ID" value="HIV10923.1"/>
    <property type="molecule type" value="Genomic_DNA"/>
</dbReference>